<proteinExistence type="predicted"/>
<reference evidence="2" key="1">
    <citation type="submission" date="2015-07" db="EMBL/GenBank/DDBJ databases">
        <title>Genome Of Nitrogen-Fixing Cyanobacterium Nostoc piscinale CENA21 From Solimoes/Amazon River Floodplain Sediments And Comparative Genomics To Uncover Biosynthetic Natural Products Potential.</title>
        <authorList>
            <person name="Leao T.F."/>
            <person name="Leao P.N."/>
            <person name="Guimaraes P.I."/>
            <person name="de Melo A.G.C."/>
            <person name="Ramos R.T.J."/>
            <person name="Silva A."/>
            <person name="Fiore M.F."/>
            <person name="Schneider M.P.C."/>
        </authorList>
    </citation>
    <scope>NUCLEOTIDE SEQUENCE [LARGE SCALE GENOMIC DNA]</scope>
    <source>
        <strain evidence="2">CENA21</strain>
    </source>
</reference>
<dbReference type="STRING" id="224013.ACX27_20430"/>
<dbReference type="PATRIC" id="fig|224013.5.peg.4889"/>
<gene>
    <name evidence="1" type="ORF">ACX27_20430</name>
</gene>
<dbReference type="EMBL" id="CP012036">
    <property type="protein sequence ID" value="ALF54664.1"/>
    <property type="molecule type" value="Genomic_DNA"/>
</dbReference>
<keyword evidence="2" id="KW-1185">Reference proteome</keyword>
<sequence length="318" mass="36658">MVQFYDMSNSVQHFTAQKNLIHELFKQDDWLKLCKKEPNYPAVKRYKICEQIIAQEGIIKFPENRNIIPELTSILLDNYIFSKVSDGNPASFSLGNFANYGDAKVRQQIASQLKKTNGFQSLMTELSFGAWFLSKKGFQITATEDEGLADFKIDIYNHPISIAVECKHIDTNTNDTRYQEVIKKANKQIKNWKTHLSTEAIYGIVFIDVSNKFRYINSDFGKLLYSLKELTNKIQSIIRRDCSSVNGVLLICDSFQMSNEPGDTSSTSFCFARSGIFIRHLNPVQPLPDYLAEPFEKQWGYQTGYKVNWKHREFMATN</sequence>
<dbReference type="Proteomes" id="UP000062645">
    <property type="component" value="Chromosome"/>
</dbReference>
<dbReference type="KEGG" id="npz:ACX27_20430"/>
<accession>A0A0M4TYH3</accession>
<reference evidence="1 2" key="2">
    <citation type="journal article" date="2016" name="Genome Announc.">
        <title>Draft Genome Sequence of the N2-Fixing Cyanobacterium Nostoc piscinale CENA21, Isolated from the Brazilian Amazon Floodplain.</title>
        <authorList>
            <person name="Leao T."/>
            <person name="Guimaraes P.I."/>
            <person name="de Melo A.G."/>
            <person name="Ramos R.T."/>
            <person name="Leao P.N."/>
            <person name="Silva A."/>
            <person name="Fiore M.F."/>
            <person name="Schneider M.P."/>
        </authorList>
    </citation>
    <scope>NUCLEOTIDE SEQUENCE [LARGE SCALE GENOMIC DNA]</scope>
    <source>
        <strain evidence="1 2">CENA21</strain>
    </source>
</reference>
<name>A0A0M4TYH3_9NOSO</name>
<protein>
    <recommendedName>
        <fullName evidence="3">Restriction endonuclease</fullName>
    </recommendedName>
</protein>
<evidence type="ECO:0000313" key="1">
    <source>
        <dbReference type="EMBL" id="ALF54664.1"/>
    </source>
</evidence>
<evidence type="ECO:0000313" key="2">
    <source>
        <dbReference type="Proteomes" id="UP000062645"/>
    </source>
</evidence>
<dbReference type="AlphaFoldDB" id="A0A0M4TYH3"/>
<evidence type="ECO:0008006" key="3">
    <source>
        <dbReference type="Google" id="ProtNLM"/>
    </source>
</evidence>
<organism evidence="1 2">
    <name type="scientific">Nostoc piscinale CENA21</name>
    <dbReference type="NCBI Taxonomy" id="224013"/>
    <lineage>
        <taxon>Bacteria</taxon>
        <taxon>Bacillati</taxon>
        <taxon>Cyanobacteriota</taxon>
        <taxon>Cyanophyceae</taxon>
        <taxon>Nostocales</taxon>
        <taxon>Nostocaceae</taxon>
        <taxon>Nostoc</taxon>
    </lineage>
</organism>